<evidence type="ECO:0000313" key="2">
    <source>
        <dbReference type="Proteomes" id="UP000242180"/>
    </source>
</evidence>
<gene>
    <name evidence="1" type="ORF">BCR43DRAFT_430258</name>
</gene>
<dbReference type="InterPro" id="IPR026893">
    <property type="entry name" value="Tyr/Ser_Pase_IphP-type"/>
</dbReference>
<evidence type="ECO:0000313" key="1">
    <source>
        <dbReference type="EMBL" id="ORZ03129.1"/>
    </source>
</evidence>
<dbReference type="SUPFAM" id="SSF52799">
    <property type="entry name" value="(Phosphotyrosine protein) phosphatases II"/>
    <property type="match status" value="1"/>
</dbReference>
<name>A0A1X2HU89_SYNRA</name>
<dbReference type="PANTHER" id="PTHR31126:SF1">
    <property type="entry name" value="TYROSINE SPECIFIC PROTEIN PHOSPHATASES DOMAIN-CONTAINING PROTEIN"/>
    <property type="match status" value="1"/>
</dbReference>
<dbReference type="Proteomes" id="UP000242180">
    <property type="component" value="Unassembled WGS sequence"/>
</dbReference>
<dbReference type="Gene3D" id="3.90.190.10">
    <property type="entry name" value="Protein tyrosine phosphatase superfamily"/>
    <property type="match status" value="1"/>
</dbReference>
<dbReference type="EMBL" id="MCGN01000001">
    <property type="protein sequence ID" value="ORZ03129.1"/>
    <property type="molecule type" value="Genomic_DNA"/>
</dbReference>
<dbReference type="PANTHER" id="PTHR31126">
    <property type="entry name" value="TYROSINE-PROTEIN PHOSPHATASE"/>
    <property type="match status" value="1"/>
</dbReference>
<dbReference type="InterPro" id="IPR016130">
    <property type="entry name" value="Tyr_Pase_AS"/>
</dbReference>
<dbReference type="OMA" id="HIHCTQG"/>
<dbReference type="InterPro" id="IPR029021">
    <property type="entry name" value="Prot-tyrosine_phosphatase-like"/>
</dbReference>
<protein>
    <submittedName>
        <fullName evidence="1">Protein-tyrosine phosphatase-like protein</fullName>
    </submittedName>
</protein>
<comment type="caution">
    <text evidence="1">The sequence shown here is derived from an EMBL/GenBank/DDBJ whole genome shotgun (WGS) entry which is preliminary data.</text>
</comment>
<dbReference type="AlphaFoldDB" id="A0A1X2HU89"/>
<keyword evidence="2" id="KW-1185">Reference proteome</keyword>
<proteinExistence type="predicted"/>
<dbReference type="STRING" id="13706.A0A1X2HU89"/>
<sequence length="138" mass="15405">MGVANMYKHFLTYCQAEIRQAMMIFTNPENYPVHIHCTQGKDRTGIVCALLLSMAGAPRDVIIRDYAKTQAGLAPIRDGMLKELHEAGLSDDFADAPAQNMISMLEYIDQEYGSVSQYLTGIGFNEEDQQRVRDIIGA</sequence>
<organism evidence="1 2">
    <name type="scientific">Syncephalastrum racemosum</name>
    <name type="common">Filamentous fungus</name>
    <dbReference type="NCBI Taxonomy" id="13706"/>
    <lineage>
        <taxon>Eukaryota</taxon>
        <taxon>Fungi</taxon>
        <taxon>Fungi incertae sedis</taxon>
        <taxon>Mucoromycota</taxon>
        <taxon>Mucoromycotina</taxon>
        <taxon>Mucoromycetes</taxon>
        <taxon>Mucorales</taxon>
        <taxon>Syncephalastraceae</taxon>
        <taxon>Syncephalastrum</taxon>
    </lineage>
</organism>
<dbReference type="Pfam" id="PF13350">
    <property type="entry name" value="Y_phosphatase3"/>
    <property type="match status" value="1"/>
</dbReference>
<reference evidence="1 2" key="1">
    <citation type="submission" date="2016-07" db="EMBL/GenBank/DDBJ databases">
        <title>Pervasive Adenine N6-methylation of Active Genes in Fungi.</title>
        <authorList>
            <consortium name="DOE Joint Genome Institute"/>
            <person name="Mondo S.J."/>
            <person name="Dannebaum R.O."/>
            <person name="Kuo R.C."/>
            <person name="Labutti K."/>
            <person name="Haridas S."/>
            <person name="Kuo A."/>
            <person name="Salamov A."/>
            <person name="Ahrendt S.R."/>
            <person name="Lipzen A."/>
            <person name="Sullivan W."/>
            <person name="Andreopoulos W.B."/>
            <person name="Clum A."/>
            <person name="Lindquist E."/>
            <person name="Daum C."/>
            <person name="Ramamoorthy G.K."/>
            <person name="Gryganskyi A."/>
            <person name="Culley D."/>
            <person name="Magnuson J.K."/>
            <person name="James T.Y."/>
            <person name="O'Malley M.A."/>
            <person name="Stajich J.E."/>
            <person name="Spatafora J.W."/>
            <person name="Visel A."/>
            <person name="Grigoriev I.V."/>
        </authorList>
    </citation>
    <scope>NUCLEOTIDE SEQUENCE [LARGE SCALE GENOMIC DNA]</scope>
    <source>
        <strain evidence="1 2">NRRL 2496</strain>
    </source>
</reference>
<dbReference type="PROSITE" id="PS00383">
    <property type="entry name" value="TYR_PHOSPHATASE_1"/>
    <property type="match status" value="1"/>
</dbReference>
<accession>A0A1X2HU89</accession>
<dbReference type="GO" id="GO:0004721">
    <property type="term" value="F:phosphoprotein phosphatase activity"/>
    <property type="evidence" value="ECO:0007669"/>
    <property type="project" value="InterPro"/>
</dbReference>
<dbReference type="InParanoid" id="A0A1X2HU89"/>
<dbReference type="OrthoDB" id="9988524at2759"/>